<dbReference type="PANTHER" id="PTHR30329:SF21">
    <property type="entry name" value="LIPOPROTEIN YIAD-RELATED"/>
    <property type="match status" value="1"/>
</dbReference>
<dbReference type="PROSITE" id="PS51257">
    <property type="entry name" value="PROKAR_LIPOPROTEIN"/>
    <property type="match status" value="1"/>
</dbReference>
<evidence type="ECO:0000256" key="4">
    <source>
        <dbReference type="PROSITE-ProRule" id="PRU00473"/>
    </source>
</evidence>
<dbReference type="EMBL" id="JPWH01000010">
    <property type="protein sequence ID" value="RCK48693.1"/>
    <property type="molecule type" value="Genomic_DNA"/>
</dbReference>
<dbReference type="PRINTS" id="PR01021">
    <property type="entry name" value="OMPADOMAIN"/>
</dbReference>
<evidence type="ECO:0000259" key="5">
    <source>
        <dbReference type="PROSITE" id="PS51123"/>
    </source>
</evidence>
<dbReference type="PANTHER" id="PTHR30329">
    <property type="entry name" value="STATOR ELEMENT OF FLAGELLAR MOTOR COMPLEX"/>
    <property type="match status" value="1"/>
</dbReference>
<dbReference type="InterPro" id="IPR050330">
    <property type="entry name" value="Bact_OuterMem_StrucFunc"/>
</dbReference>
<comment type="subcellular location">
    <subcellularLocation>
        <location evidence="1">Cell outer membrane</location>
    </subcellularLocation>
</comment>
<evidence type="ECO:0000256" key="1">
    <source>
        <dbReference type="ARBA" id="ARBA00004442"/>
    </source>
</evidence>
<feature type="domain" description="OmpA-like" evidence="5">
    <location>
        <begin position="186"/>
        <end position="300"/>
    </location>
</feature>
<dbReference type="AlphaFoldDB" id="A0A367X4T9"/>
<evidence type="ECO:0000313" key="6">
    <source>
        <dbReference type="EMBL" id="RCK48693.1"/>
    </source>
</evidence>
<evidence type="ECO:0000256" key="3">
    <source>
        <dbReference type="ARBA" id="ARBA00023237"/>
    </source>
</evidence>
<dbReference type="SUPFAM" id="SSF103088">
    <property type="entry name" value="OmpA-like"/>
    <property type="match status" value="1"/>
</dbReference>
<dbReference type="OrthoDB" id="189250at2"/>
<dbReference type="PROSITE" id="PS51123">
    <property type="entry name" value="OMPA_2"/>
    <property type="match status" value="1"/>
</dbReference>
<accession>A0A367X4T9</accession>
<dbReference type="Proteomes" id="UP000252517">
    <property type="component" value="Unassembled WGS sequence"/>
</dbReference>
<evidence type="ECO:0000256" key="2">
    <source>
        <dbReference type="ARBA" id="ARBA00023136"/>
    </source>
</evidence>
<comment type="caution">
    <text evidence="6">The sequence shown here is derived from an EMBL/GenBank/DDBJ whole genome shotgun (WGS) entry which is preliminary data.</text>
</comment>
<proteinExistence type="predicted"/>
<dbReference type="Pfam" id="PF00691">
    <property type="entry name" value="OmpA"/>
    <property type="match status" value="1"/>
</dbReference>
<dbReference type="InterPro" id="IPR036737">
    <property type="entry name" value="OmpA-like_sf"/>
</dbReference>
<organism evidence="6 7">
    <name type="scientific">Thalassospira profundimaris</name>
    <dbReference type="NCBI Taxonomy" id="502049"/>
    <lineage>
        <taxon>Bacteria</taxon>
        <taxon>Pseudomonadati</taxon>
        <taxon>Pseudomonadota</taxon>
        <taxon>Alphaproteobacteria</taxon>
        <taxon>Rhodospirillales</taxon>
        <taxon>Thalassospiraceae</taxon>
        <taxon>Thalassospira</taxon>
    </lineage>
</organism>
<dbReference type="Gene3D" id="3.30.1330.60">
    <property type="entry name" value="OmpA-like domain"/>
    <property type="match status" value="1"/>
</dbReference>
<dbReference type="GO" id="GO:0009279">
    <property type="term" value="C:cell outer membrane"/>
    <property type="evidence" value="ECO:0007669"/>
    <property type="project" value="UniProtKB-SubCell"/>
</dbReference>
<reference evidence="6 7" key="1">
    <citation type="submission" date="2014-07" db="EMBL/GenBank/DDBJ databases">
        <title>Draft genome sequence of Thalassospira profundimaris S25-3-2.</title>
        <authorList>
            <person name="Lai Q."/>
            <person name="Shao Z."/>
        </authorList>
    </citation>
    <scope>NUCLEOTIDE SEQUENCE [LARGE SCALE GENOMIC DNA]</scope>
    <source>
        <strain evidence="6 7">S25-3-2</strain>
    </source>
</reference>
<keyword evidence="2 4" id="KW-0472">Membrane</keyword>
<keyword evidence="3" id="KW-0998">Cell outer membrane</keyword>
<dbReference type="InterPro" id="IPR006665">
    <property type="entry name" value="OmpA-like"/>
</dbReference>
<protein>
    <submittedName>
        <fullName evidence="6">Cell envelope biogenesis protein OmpA</fullName>
    </submittedName>
</protein>
<dbReference type="RefSeq" id="WP_114088874.1">
    <property type="nucleotide sequence ID" value="NZ_JPWH01000010.1"/>
</dbReference>
<dbReference type="CDD" id="cd07185">
    <property type="entry name" value="OmpA_C-like"/>
    <property type="match status" value="1"/>
</dbReference>
<sequence length="300" mass="32602">MQFRSSLIVAIGSVSMLAACSSIDNSGTAVAYGGNPLTYDSSLDSALHGAEPTTAFGKDLKAEYIAYAEREADEWYDFFDADFFARKAAKVAQNETILPEDPANWRFDDQEIAQKRAVRDELIGLLDGGAREAMPDVAATAQARYDCWIEESEEGWQTDLITKCWKEYEDAIAKLKAPKVAATETQPVAAAPRLFTIFFDFDKSEITPVAKRVLDAAAEQWAANPGMVTVVGHTDAAGPASYNQKLSQRRADTAASALEARGIKAGGIEEKAVGESDLLIPTPDGVREPRNRRVTISIDN</sequence>
<dbReference type="InterPro" id="IPR006664">
    <property type="entry name" value="OMP_bac"/>
</dbReference>
<gene>
    <name evidence="6" type="ORF">TH25_13900</name>
</gene>
<evidence type="ECO:0000313" key="7">
    <source>
        <dbReference type="Proteomes" id="UP000252517"/>
    </source>
</evidence>
<name>A0A367X4T9_9PROT</name>